<dbReference type="CDD" id="cd00067">
    <property type="entry name" value="GAL4"/>
    <property type="match status" value="1"/>
</dbReference>
<feature type="compositionally biased region" description="Acidic residues" evidence="2">
    <location>
        <begin position="388"/>
        <end position="413"/>
    </location>
</feature>
<feature type="region of interest" description="Disordered" evidence="2">
    <location>
        <begin position="388"/>
        <end position="429"/>
    </location>
</feature>
<evidence type="ECO:0000313" key="5">
    <source>
        <dbReference type="Proteomes" id="UP001174936"/>
    </source>
</evidence>
<reference evidence="4" key="1">
    <citation type="submission" date="2023-06" db="EMBL/GenBank/DDBJ databases">
        <title>Genome-scale phylogeny and comparative genomics of the fungal order Sordariales.</title>
        <authorList>
            <consortium name="Lawrence Berkeley National Laboratory"/>
            <person name="Hensen N."/>
            <person name="Bonometti L."/>
            <person name="Westerberg I."/>
            <person name="Brannstrom I.O."/>
            <person name="Guillou S."/>
            <person name="Cros-Aarteil S."/>
            <person name="Calhoun S."/>
            <person name="Haridas S."/>
            <person name="Kuo A."/>
            <person name="Mondo S."/>
            <person name="Pangilinan J."/>
            <person name="Riley R."/>
            <person name="Labutti K."/>
            <person name="Andreopoulos B."/>
            <person name="Lipzen A."/>
            <person name="Chen C."/>
            <person name="Yanf M."/>
            <person name="Daum C."/>
            <person name="Ng V."/>
            <person name="Clum A."/>
            <person name="Steindorff A."/>
            <person name="Ohm R."/>
            <person name="Martin F."/>
            <person name="Silar P."/>
            <person name="Natvig D."/>
            <person name="Lalanne C."/>
            <person name="Gautier V."/>
            <person name="Ament-Velasquez S.L."/>
            <person name="Kruys A."/>
            <person name="Hutchinson M.I."/>
            <person name="Powell A.J."/>
            <person name="Barry K."/>
            <person name="Miller A.N."/>
            <person name="Grigoriev I.V."/>
            <person name="Debuchy R."/>
            <person name="Gladieux P."/>
            <person name="Thoren M.H."/>
            <person name="Johannesson H."/>
        </authorList>
    </citation>
    <scope>NUCLEOTIDE SEQUENCE</scope>
    <source>
        <strain evidence="4">SMH2532-1</strain>
    </source>
</reference>
<sequence>MDNSQPFDQSFLEAFAQEIASPSFDVRQQATVPRRLNFLKCHQCRRDKQKCMPADREWPGTKCDRCVKYGYTCSANVKARANSKSAATKSPGRCEPEARPTPTAQGSWSNVRILSQAANPGHNIQPLFTFTPQISSPSQGHLPCFQLFRLVRSLHWRPGFRSSGDDQDQDIMSILMKFGNKAVSMHRRLFYNKLEIRKLAVTLNEANRKMVSDKLSAGIPPDEAQRLVAIEAAAMMLKGSDSDSAAKTSVTSNLIRSAESLREAERWQDLIDTFGKEILLIWTSDSLDGDASDDEIRTGRELAEEWQRSPRNINLSKLVRTGSDAVYQSLKDLLLRPELQLKEACRRLNGVYYMVERLGRIQMSPPEESNHALEDFLCLEIRRRLDEVFGDQDDNTTDESESGGDSESSDDGDDLAHSGDELDEEDGVN</sequence>
<evidence type="ECO:0000313" key="4">
    <source>
        <dbReference type="EMBL" id="KAK0658059.1"/>
    </source>
</evidence>
<dbReference type="Proteomes" id="UP001174936">
    <property type="component" value="Unassembled WGS sequence"/>
</dbReference>
<comment type="caution">
    <text evidence="4">The sequence shown here is derived from an EMBL/GenBank/DDBJ whole genome shotgun (WGS) entry which is preliminary data.</text>
</comment>
<dbReference type="GO" id="GO:0008270">
    <property type="term" value="F:zinc ion binding"/>
    <property type="evidence" value="ECO:0007669"/>
    <property type="project" value="InterPro"/>
</dbReference>
<dbReference type="EMBL" id="JAULSV010000001">
    <property type="protein sequence ID" value="KAK0658059.1"/>
    <property type="molecule type" value="Genomic_DNA"/>
</dbReference>
<dbReference type="AlphaFoldDB" id="A0AA39YSZ9"/>
<name>A0AA39YSZ9_9PEZI</name>
<protein>
    <recommendedName>
        <fullName evidence="3">Zn(2)-C6 fungal-type domain-containing protein</fullName>
    </recommendedName>
</protein>
<accession>A0AA39YSZ9</accession>
<evidence type="ECO:0000256" key="2">
    <source>
        <dbReference type="SAM" id="MobiDB-lite"/>
    </source>
</evidence>
<dbReference type="GO" id="GO:0000981">
    <property type="term" value="F:DNA-binding transcription factor activity, RNA polymerase II-specific"/>
    <property type="evidence" value="ECO:0007669"/>
    <property type="project" value="InterPro"/>
</dbReference>
<organism evidence="4 5">
    <name type="scientific">Cercophora newfieldiana</name>
    <dbReference type="NCBI Taxonomy" id="92897"/>
    <lineage>
        <taxon>Eukaryota</taxon>
        <taxon>Fungi</taxon>
        <taxon>Dikarya</taxon>
        <taxon>Ascomycota</taxon>
        <taxon>Pezizomycotina</taxon>
        <taxon>Sordariomycetes</taxon>
        <taxon>Sordariomycetidae</taxon>
        <taxon>Sordariales</taxon>
        <taxon>Lasiosphaeriaceae</taxon>
        <taxon>Cercophora</taxon>
    </lineage>
</organism>
<gene>
    <name evidence="4" type="ORF">B0T16DRAFT_71682</name>
</gene>
<feature type="domain" description="Zn(2)-C6 fungal-type" evidence="3">
    <location>
        <begin position="40"/>
        <end position="75"/>
    </location>
</feature>
<keyword evidence="5" id="KW-1185">Reference proteome</keyword>
<dbReference type="InterPro" id="IPR001138">
    <property type="entry name" value="Zn2Cys6_DnaBD"/>
</dbReference>
<proteinExistence type="predicted"/>
<dbReference type="SUPFAM" id="SSF57701">
    <property type="entry name" value="Zn2/Cys6 DNA-binding domain"/>
    <property type="match status" value="1"/>
</dbReference>
<evidence type="ECO:0000256" key="1">
    <source>
        <dbReference type="ARBA" id="ARBA00023242"/>
    </source>
</evidence>
<dbReference type="PROSITE" id="PS50048">
    <property type="entry name" value="ZN2_CY6_FUNGAL_2"/>
    <property type="match status" value="1"/>
</dbReference>
<evidence type="ECO:0000259" key="3">
    <source>
        <dbReference type="PROSITE" id="PS50048"/>
    </source>
</evidence>
<keyword evidence="1" id="KW-0539">Nucleus</keyword>
<dbReference type="InterPro" id="IPR036864">
    <property type="entry name" value="Zn2-C6_fun-type_DNA-bd_sf"/>
</dbReference>
<feature type="region of interest" description="Disordered" evidence="2">
    <location>
        <begin position="82"/>
        <end position="107"/>
    </location>
</feature>